<sequence>MIGSPRKMRNLWMSSRRYLTLNEVSVALRPFFFVVHPDRYAKHPEIRSQNEKSLQVFNGYINDLFPISPSLKPTKVSFSIVDKKDNEKIRLIQIQLTGTDPSKIVREALQSCQISTKDLNEKFAPSSINSNSENLSDSRYTTSNIDEDLLTTYLKRKKKSVINNLHASLTNQRDEAVRKSKEAKNFRISIKEDIDELKNRTGLKDVVWQMDWAETHMRRCLLNMHRFLDTAESSTKDAVIQTLYKNVLRFGRGSYTCCDGSIQLGADNVPEQWEQACCEHSVRKSQLSALRQATEQLAGTFGGAKILLPHYKGLAQTLSQIQSLIVRIWRKEALLVRLANAAAGSMIEVVTSYDELAIGLDGRLYVPCNVDVASLVVFLEENAEKAAGINHHMQALLNELEYSKDECVQDLNLQSLSWESTFNPEKLLVCVNRLKNSSEEIQKMASGLSIRISNNPTIHVTNDGTLSVPIDWV</sequence>
<dbReference type="GO" id="GO:0005739">
    <property type="term" value="C:mitochondrion"/>
    <property type="evidence" value="ECO:0007669"/>
    <property type="project" value="TreeGrafter"/>
</dbReference>
<organism evidence="3 4">
    <name type="scientific">Caenorhabditis angaria</name>
    <dbReference type="NCBI Taxonomy" id="860376"/>
    <lineage>
        <taxon>Eukaryota</taxon>
        <taxon>Metazoa</taxon>
        <taxon>Ecdysozoa</taxon>
        <taxon>Nematoda</taxon>
        <taxon>Chromadorea</taxon>
        <taxon>Rhabditida</taxon>
        <taxon>Rhabditina</taxon>
        <taxon>Rhabditomorpha</taxon>
        <taxon>Rhabditoidea</taxon>
        <taxon>Rhabditidae</taxon>
        <taxon>Peloderinae</taxon>
        <taxon>Caenorhabditis</taxon>
    </lineage>
</organism>
<accession>A0A9P1J2Q1</accession>
<evidence type="ECO:0008006" key="5">
    <source>
        <dbReference type="Google" id="ProtNLM"/>
    </source>
</evidence>
<dbReference type="AlphaFoldDB" id="A0A9P1J2Q1"/>
<dbReference type="InterPro" id="IPR028031">
    <property type="entry name" value="DUF4460"/>
</dbReference>
<evidence type="ECO:0000313" key="4">
    <source>
        <dbReference type="Proteomes" id="UP001152747"/>
    </source>
</evidence>
<evidence type="ECO:0000259" key="2">
    <source>
        <dbReference type="Pfam" id="PF14688"/>
    </source>
</evidence>
<dbReference type="Proteomes" id="UP001152747">
    <property type="component" value="Unassembled WGS sequence"/>
</dbReference>
<protein>
    <recommendedName>
        <fullName evidence="5">T-cell activation inhibitor, mitochondrial</fullName>
    </recommendedName>
</protein>
<dbReference type="OrthoDB" id="4238at2759"/>
<dbReference type="PANTHER" id="PTHR31596:SF1">
    <property type="entry name" value="T-CELL ACTIVATION INHIBITOR, MITOCHONDRIAL"/>
    <property type="match status" value="1"/>
</dbReference>
<name>A0A9P1J2Q1_9PELO</name>
<feature type="domain" description="DUF4461" evidence="2">
    <location>
        <begin position="164"/>
        <end position="472"/>
    </location>
</feature>
<evidence type="ECO:0000313" key="3">
    <source>
        <dbReference type="EMBL" id="CAI5455192.1"/>
    </source>
</evidence>
<dbReference type="InterPro" id="IPR027989">
    <property type="entry name" value="DUF4461"/>
</dbReference>
<gene>
    <name evidence="3" type="ORF">CAMP_LOCUS17829</name>
</gene>
<dbReference type="Pfam" id="PF14688">
    <property type="entry name" value="DUF4461"/>
    <property type="match status" value="1"/>
</dbReference>
<dbReference type="Pfam" id="PF14687">
    <property type="entry name" value="DUF4460"/>
    <property type="match status" value="1"/>
</dbReference>
<feature type="domain" description="DUF4460" evidence="1">
    <location>
        <begin position="18"/>
        <end position="113"/>
    </location>
</feature>
<reference evidence="3" key="1">
    <citation type="submission" date="2022-11" db="EMBL/GenBank/DDBJ databases">
        <authorList>
            <person name="Kikuchi T."/>
        </authorList>
    </citation>
    <scope>NUCLEOTIDE SEQUENCE</scope>
    <source>
        <strain evidence="3">PS1010</strain>
    </source>
</reference>
<proteinExistence type="predicted"/>
<dbReference type="EMBL" id="CANHGI010000006">
    <property type="protein sequence ID" value="CAI5455192.1"/>
    <property type="molecule type" value="Genomic_DNA"/>
</dbReference>
<dbReference type="PANTHER" id="PTHR31596">
    <property type="entry name" value="T-CELL ACTIVATION INHIBITOR, MITOCHONDRIAL"/>
    <property type="match status" value="1"/>
</dbReference>
<keyword evidence="4" id="KW-1185">Reference proteome</keyword>
<comment type="caution">
    <text evidence="3">The sequence shown here is derived from an EMBL/GenBank/DDBJ whole genome shotgun (WGS) entry which is preliminary data.</text>
</comment>
<dbReference type="InterPro" id="IPR027986">
    <property type="entry name" value="TCAIM"/>
</dbReference>
<evidence type="ECO:0000259" key="1">
    <source>
        <dbReference type="Pfam" id="PF14687"/>
    </source>
</evidence>